<dbReference type="GO" id="GO:0005524">
    <property type="term" value="F:ATP binding"/>
    <property type="evidence" value="ECO:0007669"/>
    <property type="project" value="UniProtKB-KW"/>
</dbReference>
<comment type="caution">
    <text evidence="22">The sequence shown here is derived from an EMBL/GenBank/DDBJ whole genome shotgun (WGS) entry which is preliminary data.</text>
</comment>
<reference evidence="22 23" key="1">
    <citation type="journal article" date="2024" name="Insects">
        <title>An Improved Chromosome-Level Genome Assembly of the Firefly Pyrocoelia pectoralis.</title>
        <authorList>
            <person name="Fu X."/>
            <person name="Meyer-Rochow V.B."/>
            <person name="Ballantyne L."/>
            <person name="Zhu X."/>
        </authorList>
    </citation>
    <scope>NUCLEOTIDE SEQUENCE [LARGE SCALE GENOMIC DNA]</scope>
    <source>
        <strain evidence="22">XCY_ONT2</strain>
    </source>
</reference>
<dbReference type="GO" id="GO:0046872">
    <property type="term" value="F:metal ion binding"/>
    <property type="evidence" value="ECO:0007669"/>
    <property type="project" value="UniProtKB-UniRule"/>
</dbReference>
<evidence type="ECO:0000259" key="21">
    <source>
        <dbReference type="PROSITE" id="PS51131"/>
    </source>
</evidence>
<feature type="binding site" evidence="19">
    <location>
        <position position="685"/>
    </location>
    <ligand>
        <name>Zn(2+)</name>
        <dbReference type="ChEBI" id="CHEBI:29105"/>
    </ligand>
</feature>
<evidence type="ECO:0000256" key="1">
    <source>
        <dbReference type="ARBA" id="ARBA00001947"/>
    </source>
</evidence>
<dbReference type="SUPFAM" id="SSF75712">
    <property type="entry name" value="Rad50 coiled-coil Zn hook"/>
    <property type="match status" value="1"/>
</dbReference>
<feature type="binding site" evidence="19">
    <location>
        <position position="688"/>
    </location>
    <ligand>
        <name>Zn(2+)</name>
        <dbReference type="ChEBI" id="CHEBI:29105"/>
    </ligand>
</feature>
<gene>
    <name evidence="22" type="ORF">RI129_008452</name>
</gene>
<dbReference type="EMBL" id="JAVRBK010000006">
    <property type="protein sequence ID" value="KAK5642285.1"/>
    <property type="molecule type" value="Genomic_DNA"/>
</dbReference>
<evidence type="ECO:0000256" key="17">
    <source>
        <dbReference type="ARBA" id="ARBA00023254"/>
    </source>
</evidence>
<keyword evidence="7 19" id="KW-0479">Metal-binding</keyword>
<comment type="similarity">
    <text evidence="4">Belongs to the SMC family. RAD50 subfamily.</text>
</comment>
<keyword evidence="8" id="KW-0547">Nucleotide-binding</keyword>
<keyword evidence="14 20" id="KW-0175">Coiled coil</keyword>
<dbReference type="SUPFAM" id="SSF57997">
    <property type="entry name" value="Tropomyosin"/>
    <property type="match status" value="1"/>
</dbReference>
<keyword evidence="9" id="KW-0227">DNA damage</keyword>
<feature type="coiled-coil region" evidence="20">
    <location>
        <begin position="310"/>
        <end position="365"/>
    </location>
</feature>
<evidence type="ECO:0000256" key="10">
    <source>
        <dbReference type="ARBA" id="ARBA00022801"/>
    </source>
</evidence>
<protein>
    <recommendedName>
        <fullName evidence="5">DNA repair protein RAD50</fullName>
    </recommendedName>
</protein>
<feature type="coiled-coil region" evidence="20">
    <location>
        <begin position="1029"/>
        <end position="1082"/>
    </location>
</feature>
<dbReference type="Gene3D" id="3.40.50.300">
    <property type="entry name" value="P-loop containing nucleotide triphosphate hydrolases"/>
    <property type="match status" value="2"/>
</dbReference>
<evidence type="ECO:0000256" key="12">
    <source>
        <dbReference type="ARBA" id="ARBA00022840"/>
    </source>
</evidence>
<keyword evidence="10" id="KW-0378">Hydrolase</keyword>
<evidence type="ECO:0000256" key="2">
    <source>
        <dbReference type="ARBA" id="ARBA00004123"/>
    </source>
</evidence>
<dbReference type="FunFam" id="3.40.50.300:FF:000593">
    <property type="entry name" value="DNA repair protein RAD50"/>
    <property type="match status" value="1"/>
</dbReference>
<comment type="cofactor">
    <cofactor evidence="1">
        <name>Zn(2+)</name>
        <dbReference type="ChEBI" id="CHEBI:29105"/>
    </cofactor>
</comment>
<dbReference type="PROSITE" id="PS51131">
    <property type="entry name" value="ZN_HOOK"/>
    <property type="match status" value="1"/>
</dbReference>
<keyword evidence="13" id="KW-0460">Magnesium</keyword>
<evidence type="ECO:0000256" key="6">
    <source>
        <dbReference type="ARBA" id="ARBA00022454"/>
    </source>
</evidence>
<keyword evidence="6" id="KW-0158">Chromosome</keyword>
<evidence type="ECO:0000313" key="22">
    <source>
        <dbReference type="EMBL" id="KAK5642285.1"/>
    </source>
</evidence>
<feature type="coiled-coil region" evidence="20">
    <location>
        <begin position="191"/>
        <end position="249"/>
    </location>
</feature>
<dbReference type="Proteomes" id="UP001329430">
    <property type="component" value="Chromosome 6"/>
</dbReference>
<evidence type="ECO:0000256" key="3">
    <source>
        <dbReference type="ARBA" id="ARBA00004286"/>
    </source>
</evidence>
<comment type="catalytic activity">
    <reaction evidence="18">
        <text>ATP + H2O = ADP + phosphate + H(+)</text>
        <dbReference type="Rhea" id="RHEA:13065"/>
        <dbReference type="ChEBI" id="CHEBI:15377"/>
        <dbReference type="ChEBI" id="CHEBI:15378"/>
        <dbReference type="ChEBI" id="CHEBI:30616"/>
        <dbReference type="ChEBI" id="CHEBI:43474"/>
        <dbReference type="ChEBI" id="CHEBI:456216"/>
    </reaction>
</comment>
<dbReference type="InterPro" id="IPR013134">
    <property type="entry name" value="Zn_hook_RAD50"/>
</dbReference>
<dbReference type="Pfam" id="PF13476">
    <property type="entry name" value="AAA_23"/>
    <property type="match status" value="1"/>
</dbReference>
<dbReference type="SUPFAM" id="SSF52540">
    <property type="entry name" value="P-loop containing nucleoside triphosphate hydrolases"/>
    <property type="match status" value="2"/>
</dbReference>
<comment type="subcellular location">
    <subcellularLocation>
        <location evidence="3">Chromosome</location>
    </subcellularLocation>
    <subcellularLocation>
        <location evidence="2">Nucleus</location>
    </subcellularLocation>
</comment>
<dbReference type="Gene3D" id="1.10.287.1490">
    <property type="match status" value="1"/>
</dbReference>
<dbReference type="InterPro" id="IPR027417">
    <property type="entry name" value="P-loop_NTPase"/>
</dbReference>
<proteinExistence type="inferred from homology"/>
<evidence type="ECO:0000256" key="4">
    <source>
        <dbReference type="ARBA" id="ARBA00009439"/>
    </source>
</evidence>
<dbReference type="GO" id="GO:0006302">
    <property type="term" value="P:double-strand break repair"/>
    <property type="evidence" value="ECO:0007669"/>
    <property type="project" value="InterPro"/>
</dbReference>
<dbReference type="GO" id="GO:0043047">
    <property type="term" value="F:single-stranded telomeric DNA binding"/>
    <property type="evidence" value="ECO:0007669"/>
    <property type="project" value="TreeGrafter"/>
</dbReference>
<evidence type="ECO:0000256" key="11">
    <source>
        <dbReference type="ARBA" id="ARBA00022833"/>
    </source>
</evidence>
<evidence type="ECO:0000256" key="8">
    <source>
        <dbReference type="ARBA" id="ARBA00022741"/>
    </source>
</evidence>
<dbReference type="GO" id="GO:0000794">
    <property type="term" value="C:condensed nuclear chromosome"/>
    <property type="evidence" value="ECO:0007669"/>
    <property type="project" value="TreeGrafter"/>
</dbReference>
<dbReference type="GO" id="GO:0007004">
    <property type="term" value="P:telomere maintenance via telomerase"/>
    <property type="evidence" value="ECO:0007669"/>
    <property type="project" value="TreeGrafter"/>
</dbReference>
<evidence type="ECO:0000256" key="14">
    <source>
        <dbReference type="ARBA" id="ARBA00023054"/>
    </source>
</evidence>
<sequence length="1307" mass="150701">MATIEKLMLNGLRSFGPQEEDTQTIKFSSPLTLFLGENGCGKTTIIEALKFACSGDIPGGSKSGQGFVNDPKLSNRISTKGQVRLSIKDPKGNKYTVIKSVQVQNKGMTSTFKRLDSTLKKALPDGTSQVISSRCAEIDNEICDIFGVSKAILTNVIFCHQEDAYWPLEEPKKLKEKFDEIFGSTEYNKCAESIRKLIKDKETEIKVQESRVGMLKQIKDIVDKKNSELNEKKEKTSRLEEIIKEKKDHINPIDSRLQEICDLEINLSKLQATYTRKEATKTALIEQQGNIRKNISSIFTGDDQALQAEIDSFQANFTNIKTQLKSYEDEQAKTETKQSELSQSIDQVQLKLGKLQAAKKQHEITLLERNNCITSVGRKLNIPISNLDNGEDVSGAIGAIQSHFNTTEEAYETATIQCDIEESQLQEKIDECRDKLKKAEHGIESKHQQIKDTKNKTREINSQLKELDYSDEQLKSLQIKITRIDNDLKNWKDSFDSNDVMQNIEKSKQRIRELEELLETLEREHKILLRNNVTEAELETQRHEIVKRETEIHKLKNKHFDVLNSIFGEEIPNAGFIKKAIENAKHFKTNNVNELNKKITTKQKESTTLESKCRFQKDKLQSLEKELQENQNKVFDICQGVPFEKECADMAQVIQNLQKNKGQLSSAKIMYEKFISDFQKDKPCCPLCKTDFNGQRTVTNEIILNIQNKIAGIPKQLHETVEKLKVKEEQYTKLLQLKPVNDRIEQLKDTLIPITSSEKQNFESFYERVDKELTELREQIKNPQVVIDNCNKIIGDVALIDQHQIEINNSKRKVLELEAQIVQVSSNRSRQQTEAELQDSKLELSNVRRNSETLQTKLRQYSESCQQLREERSKHVEKQLQIQKAIQGKPQLQEQLDDLSLKEQTLKNEIEELNLLLKPLGNELKEAETTRETAKNDNREKLKQMRQEINSNKKLLDDIKKLQKTIDSYIAAGVDASCNTTSEKLKDYKCQSLNLERDHKEMAVKINEINRQIASQDGGLRDLNDNLLLRQKKRDVEKLDAELKDLKRQIGDHNYRTILDEKKKLQEEKEEYSRQISQCIGKTDILNQEIAKLTVELRTSEYKNAYTNYKKALITHVVLKDVTKNLHLFLKALDFGVLKFHQERMEQINKIIRKLWRSIYRGNDCDHIEIKTDETKSIGLRRTYNYKVVQIKSDVEIEMRGRCSAGQKVLACLIIRMALAETFSKNCGILALDEPTTNLDRSNIQSLSTALAKIVNARQEEKNFQLLIITHDEEFIHALSRVDKVDYFWKVSRNEKGNSVVSREYDL</sequence>
<keyword evidence="17" id="KW-0469">Meiosis</keyword>
<evidence type="ECO:0000256" key="15">
    <source>
        <dbReference type="ARBA" id="ARBA00023204"/>
    </source>
</evidence>
<dbReference type="GO" id="GO:0051880">
    <property type="term" value="F:G-quadruplex DNA binding"/>
    <property type="evidence" value="ECO:0007669"/>
    <property type="project" value="TreeGrafter"/>
</dbReference>
<dbReference type="InterPro" id="IPR038729">
    <property type="entry name" value="Rad50/SbcC_AAA"/>
</dbReference>
<evidence type="ECO:0000256" key="16">
    <source>
        <dbReference type="ARBA" id="ARBA00023242"/>
    </source>
</evidence>
<dbReference type="InterPro" id="IPR004584">
    <property type="entry name" value="Rad50_eukaryotes"/>
</dbReference>
<evidence type="ECO:0000256" key="9">
    <source>
        <dbReference type="ARBA" id="ARBA00022763"/>
    </source>
</evidence>
<evidence type="ECO:0000256" key="20">
    <source>
        <dbReference type="SAM" id="Coils"/>
    </source>
</evidence>
<name>A0AAN7V5F7_9COLE</name>
<evidence type="ECO:0000256" key="7">
    <source>
        <dbReference type="ARBA" id="ARBA00022723"/>
    </source>
</evidence>
<evidence type="ECO:0000256" key="5">
    <source>
        <dbReference type="ARBA" id="ARBA00017893"/>
    </source>
</evidence>
<dbReference type="GO" id="GO:0030870">
    <property type="term" value="C:Mre11 complex"/>
    <property type="evidence" value="ECO:0007669"/>
    <property type="project" value="InterPro"/>
</dbReference>
<keyword evidence="15" id="KW-0234">DNA repair</keyword>
<feature type="coiled-coil region" evidence="20">
    <location>
        <begin position="759"/>
        <end position="972"/>
    </location>
</feature>
<dbReference type="PANTHER" id="PTHR18867">
    <property type="entry name" value="RAD50"/>
    <property type="match status" value="1"/>
</dbReference>
<evidence type="ECO:0000256" key="18">
    <source>
        <dbReference type="ARBA" id="ARBA00049360"/>
    </source>
</evidence>
<dbReference type="GO" id="GO:0016887">
    <property type="term" value="F:ATP hydrolysis activity"/>
    <property type="evidence" value="ECO:0007669"/>
    <property type="project" value="InterPro"/>
</dbReference>
<keyword evidence="16" id="KW-0539">Nucleus</keyword>
<accession>A0AAN7V5F7</accession>
<dbReference type="GO" id="GO:0003691">
    <property type="term" value="F:double-stranded telomeric DNA binding"/>
    <property type="evidence" value="ECO:0007669"/>
    <property type="project" value="TreeGrafter"/>
</dbReference>
<evidence type="ECO:0000256" key="19">
    <source>
        <dbReference type="PROSITE-ProRule" id="PRU00471"/>
    </source>
</evidence>
<evidence type="ECO:0000313" key="23">
    <source>
        <dbReference type="Proteomes" id="UP001329430"/>
    </source>
</evidence>
<keyword evidence="11 19" id="KW-0862">Zinc</keyword>
<feature type="domain" description="Zinc-hook" evidence="21">
    <location>
        <begin position="640"/>
        <end position="739"/>
    </location>
</feature>
<organism evidence="22 23">
    <name type="scientific">Pyrocoelia pectoralis</name>
    <dbReference type="NCBI Taxonomy" id="417401"/>
    <lineage>
        <taxon>Eukaryota</taxon>
        <taxon>Metazoa</taxon>
        <taxon>Ecdysozoa</taxon>
        <taxon>Arthropoda</taxon>
        <taxon>Hexapoda</taxon>
        <taxon>Insecta</taxon>
        <taxon>Pterygota</taxon>
        <taxon>Neoptera</taxon>
        <taxon>Endopterygota</taxon>
        <taxon>Coleoptera</taxon>
        <taxon>Polyphaga</taxon>
        <taxon>Elateriformia</taxon>
        <taxon>Elateroidea</taxon>
        <taxon>Lampyridae</taxon>
        <taxon>Lampyrinae</taxon>
        <taxon>Pyrocoelia</taxon>
    </lineage>
</organism>
<keyword evidence="23" id="KW-1185">Reference proteome</keyword>
<feature type="coiled-coil region" evidence="20">
    <location>
        <begin position="422"/>
        <end position="633"/>
    </location>
</feature>
<dbReference type="GO" id="GO:0000722">
    <property type="term" value="P:telomere maintenance via recombination"/>
    <property type="evidence" value="ECO:0007669"/>
    <property type="project" value="UniProtKB-ARBA"/>
</dbReference>
<dbReference type="NCBIfam" id="TIGR00606">
    <property type="entry name" value="rad50"/>
    <property type="match status" value="1"/>
</dbReference>
<evidence type="ECO:0000256" key="13">
    <source>
        <dbReference type="ARBA" id="ARBA00022842"/>
    </source>
</evidence>
<keyword evidence="12" id="KW-0067">ATP-binding</keyword>
<dbReference type="PANTHER" id="PTHR18867:SF12">
    <property type="entry name" value="DNA REPAIR PROTEIN RAD50"/>
    <property type="match status" value="1"/>
</dbReference>
<dbReference type="GO" id="GO:0070192">
    <property type="term" value="P:chromosome organization involved in meiotic cell cycle"/>
    <property type="evidence" value="ECO:0007669"/>
    <property type="project" value="TreeGrafter"/>
</dbReference>